<dbReference type="Gene3D" id="1.10.530.10">
    <property type="match status" value="1"/>
</dbReference>
<proteinExistence type="inferred from homology"/>
<dbReference type="PRINTS" id="PR01002">
    <property type="entry name" value="FLGFLGJ"/>
</dbReference>
<dbReference type="CAZy" id="GH73">
    <property type="family name" value="Glycoside Hydrolase Family 73"/>
</dbReference>
<dbReference type="RefSeq" id="WP_012679957.1">
    <property type="nucleotide sequence ID" value="NC_012471.1"/>
</dbReference>
<dbReference type="PANTHER" id="PTHR33308">
    <property type="entry name" value="PEPTIDOGLYCAN HYDROLASE FLGJ"/>
    <property type="match status" value="1"/>
</dbReference>
<evidence type="ECO:0000313" key="7">
    <source>
        <dbReference type="Proteomes" id="UP000001365"/>
    </source>
</evidence>
<dbReference type="SUPFAM" id="SSF54001">
    <property type="entry name" value="Cysteine proteinases"/>
    <property type="match status" value="1"/>
</dbReference>
<dbReference type="Pfam" id="PF01832">
    <property type="entry name" value="Glucosaminidase"/>
    <property type="match status" value="1"/>
</dbReference>
<comment type="catalytic activity">
    <reaction evidence="1">
        <text>Hydrolyzes the link between N-acetylmuramoyl residues and L-amino acid residues in certain cell-wall glycopeptides.</text>
        <dbReference type="EC" id="3.5.1.28"/>
    </reaction>
</comment>
<dbReference type="OrthoDB" id="2155627at2"/>
<accession>C0M6G4</accession>
<dbReference type="Gene3D" id="2.30.30.40">
    <property type="entry name" value="SH3 Domains"/>
    <property type="match status" value="1"/>
</dbReference>
<dbReference type="Gene3D" id="2.10.70.40">
    <property type="entry name" value="peptidoglycan hydrolase"/>
    <property type="match status" value="1"/>
</dbReference>
<protein>
    <recommendedName>
        <fullName evidence="3">N-acetylmuramoyl-L-alanine amidase</fullName>
        <ecNumber evidence="3">3.5.1.28</ecNumber>
    </recommendedName>
</protein>
<keyword evidence="4" id="KW-0378">Hydrolase</keyword>
<dbReference type="Proteomes" id="UP000001365">
    <property type="component" value="Chromosome"/>
</dbReference>
<dbReference type="Pfam" id="PF08460">
    <property type="entry name" value="SH3_5"/>
    <property type="match status" value="1"/>
</dbReference>
<sequence length="409" mass="45134">MTFLDDIKSAVIAEWHNHKILPSLTAAQAILESGWGKYAPHNALFGIKADSSWSGKSFDTKTQEEYQPGVVTDLVDRFRAYDSWDESILDHGQFLVDNPRYKSVIGETDYKKACHAIKAAGYATASDYAELLIQLIEQNDLQKWDAEALAKRKESQMISSQCREVIEFYINLANAGMGVDKDGAYGTQCADVPCYAAKHWFGVDLWGNAADLLDSASAQGWEVHRMPTDANPRAGAFFVMDAWFGGINYGHTGLVYVDSDGYTMQTIEQNIDGNADALYVGGPARFNTRDFTNVAGWFYPPYQGDVAAQTVSTDPQTSDTIVETSKSGTFTLDAAEINVRRWPNLTSEVVDSYKQGQTVSFDSEGYANGYYWISYVGGSGKRNYMAIGPTDKDGNIISLWGKLGGKDPR</sequence>
<feature type="domain" description="Peptidase C51" evidence="5">
    <location>
        <begin position="164"/>
        <end position="299"/>
    </location>
</feature>
<dbReference type="EC" id="3.5.1.28" evidence="3"/>
<dbReference type="SMR" id="C0M6G4"/>
<dbReference type="PANTHER" id="PTHR33308:SF10">
    <property type="entry name" value="EXO-GLUCOSAMINIDASE LYTG"/>
    <property type="match status" value="1"/>
</dbReference>
<evidence type="ECO:0000256" key="2">
    <source>
        <dbReference type="ARBA" id="ARBA00010266"/>
    </source>
</evidence>
<dbReference type="GO" id="GO:0008745">
    <property type="term" value="F:N-acetylmuramoyl-L-alanine amidase activity"/>
    <property type="evidence" value="ECO:0007669"/>
    <property type="project" value="UniProtKB-EC"/>
</dbReference>
<dbReference type="PROSITE" id="PS50911">
    <property type="entry name" value="CHAP"/>
    <property type="match status" value="1"/>
</dbReference>
<dbReference type="KEGG" id="seu:SEQ_1729"/>
<evidence type="ECO:0000256" key="1">
    <source>
        <dbReference type="ARBA" id="ARBA00001561"/>
    </source>
</evidence>
<organism evidence="6 7">
    <name type="scientific">Streptococcus equi subsp. equi (strain 4047)</name>
    <dbReference type="NCBI Taxonomy" id="553482"/>
    <lineage>
        <taxon>Bacteria</taxon>
        <taxon>Bacillati</taxon>
        <taxon>Bacillota</taxon>
        <taxon>Bacilli</taxon>
        <taxon>Lactobacillales</taxon>
        <taxon>Streptococcaceae</taxon>
        <taxon>Streptococcus</taxon>
    </lineage>
</organism>
<comment type="similarity">
    <text evidence="2">Belongs to the glycosyl hydrolase 73 family.</text>
</comment>
<gene>
    <name evidence="6" type="ordered locus">SEQ_1729</name>
</gene>
<dbReference type="InterPro" id="IPR038765">
    <property type="entry name" value="Papain-like_cys_pep_sf"/>
</dbReference>
<dbReference type="InterPro" id="IPR007921">
    <property type="entry name" value="CHAP_dom"/>
</dbReference>
<dbReference type="Gene3D" id="3.90.1720.10">
    <property type="entry name" value="endopeptidase domain like (from Nostoc punctiforme)"/>
    <property type="match status" value="1"/>
</dbReference>
<dbReference type="InterPro" id="IPR003646">
    <property type="entry name" value="SH3-like_bac-type"/>
</dbReference>
<evidence type="ECO:0000256" key="3">
    <source>
        <dbReference type="ARBA" id="ARBA00011901"/>
    </source>
</evidence>
<dbReference type="HOGENOM" id="CLU_692451_0_0_9"/>
<evidence type="ECO:0000259" key="5">
    <source>
        <dbReference type="PROSITE" id="PS50911"/>
    </source>
</evidence>
<dbReference type="EMBL" id="FM204883">
    <property type="protein sequence ID" value="CAW94806.1"/>
    <property type="molecule type" value="Genomic_DNA"/>
</dbReference>
<dbReference type="InterPro" id="IPR002901">
    <property type="entry name" value="MGlyc_endo_b_GlcNAc-like_dom"/>
</dbReference>
<dbReference type="SMART" id="SM00047">
    <property type="entry name" value="LYZ2"/>
    <property type="match status" value="1"/>
</dbReference>
<dbReference type="GO" id="GO:0004040">
    <property type="term" value="F:amidase activity"/>
    <property type="evidence" value="ECO:0007669"/>
    <property type="project" value="InterPro"/>
</dbReference>
<dbReference type="AlphaFoldDB" id="C0M6G4"/>
<evidence type="ECO:0000256" key="4">
    <source>
        <dbReference type="ARBA" id="ARBA00022801"/>
    </source>
</evidence>
<reference evidence="6 7" key="1">
    <citation type="journal article" date="2009" name="PLoS Pathog.">
        <title>Genomic evidence for the evolution of Streptococcus equi: host restriction, increased virulence, and genetic exchange with human pathogens.</title>
        <authorList>
            <person name="Holden M.T.G."/>
            <person name="Heather Z."/>
            <person name="Paillot R."/>
            <person name="Steward K.F."/>
            <person name="Webb K."/>
            <person name="Ainslie F."/>
            <person name="Jourdan T."/>
            <person name="Bason N.C."/>
            <person name="Holroyd N.E."/>
            <person name="Mungall K."/>
            <person name="Quail M.A."/>
            <person name="Sanders M."/>
            <person name="Simmonds M."/>
            <person name="Willey D."/>
            <person name="Brooks K."/>
            <person name="Aanensen D.M."/>
            <person name="Spratt B.G."/>
            <person name="Jolley K.A."/>
            <person name="Maiden M.C.J."/>
            <person name="Kehoe M."/>
            <person name="Chanter N."/>
            <person name="Bentley S.D."/>
            <person name="Robinson C."/>
            <person name="Maskell D.J."/>
            <person name="Parkhill J."/>
            <person name="Waller A.S."/>
        </authorList>
    </citation>
    <scope>NUCLEOTIDE SEQUENCE [LARGE SCALE GENOMIC DNA]</scope>
    <source>
        <strain evidence="6 7">4047</strain>
    </source>
</reference>
<dbReference type="SMART" id="SM00287">
    <property type="entry name" value="SH3b"/>
    <property type="match status" value="1"/>
</dbReference>
<dbReference type="InterPro" id="IPR051056">
    <property type="entry name" value="Glycosyl_Hydrolase_73"/>
</dbReference>
<name>C0M6G4_STRE4</name>
<evidence type="ECO:0000313" key="6">
    <source>
        <dbReference type="EMBL" id="CAW94806.1"/>
    </source>
</evidence>
<dbReference type="Pfam" id="PF05257">
    <property type="entry name" value="CHAP"/>
    <property type="match status" value="1"/>
</dbReference>